<comment type="subcellular location">
    <subcellularLocation>
        <location evidence="4">Nucleus</location>
    </subcellularLocation>
</comment>
<dbReference type="SMART" id="SM00389">
    <property type="entry name" value="HOX"/>
    <property type="match status" value="1"/>
</dbReference>
<dbReference type="SUPFAM" id="SSF46689">
    <property type="entry name" value="Homeodomain-like"/>
    <property type="match status" value="1"/>
</dbReference>
<feature type="compositionally biased region" description="Basic and acidic residues" evidence="5">
    <location>
        <begin position="265"/>
        <end position="275"/>
    </location>
</feature>
<evidence type="ECO:0000313" key="8">
    <source>
        <dbReference type="RefSeq" id="XP_072839647.1"/>
    </source>
</evidence>
<dbReference type="InterPro" id="IPR031701">
    <property type="entry name" value="SIX1_SD"/>
</dbReference>
<feature type="domain" description="Homeobox" evidence="6">
    <location>
        <begin position="163"/>
        <end position="221"/>
    </location>
</feature>
<evidence type="ECO:0000256" key="2">
    <source>
        <dbReference type="ARBA" id="ARBA00023155"/>
    </source>
</evidence>
<evidence type="ECO:0000313" key="7">
    <source>
        <dbReference type="Proteomes" id="UP001652642"/>
    </source>
</evidence>
<evidence type="ECO:0000256" key="3">
    <source>
        <dbReference type="ARBA" id="ARBA00023242"/>
    </source>
</evidence>
<feature type="region of interest" description="Disordered" evidence="5">
    <location>
        <begin position="443"/>
        <end position="508"/>
    </location>
</feature>
<dbReference type="GO" id="GO:0003677">
    <property type="term" value="F:DNA binding"/>
    <property type="evidence" value="ECO:0007669"/>
    <property type="project" value="UniProtKB-KW"/>
</dbReference>
<dbReference type="RefSeq" id="XP_072839647.1">
    <property type="nucleotide sequence ID" value="XM_072983546.1"/>
</dbReference>
<accession>A0ABM5F2N6</accession>
<dbReference type="PANTHER" id="PTHR10390">
    <property type="entry name" value="HOMEOBOX PROTEIN SIX"/>
    <property type="match status" value="1"/>
</dbReference>
<gene>
    <name evidence="8" type="primary">ANHX</name>
</gene>
<protein>
    <submittedName>
        <fullName evidence="8">Anomalous homeobox protein isoform X1</fullName>
    </submittedName>
</protein>
<keyword evidence="1 4" id="KW-0238">DNA-binding</keyword>
<evidence type="ECO:0000256" key="4">
    <source>
        <dbReference type="PROSITE-ProRule" id="PRU00108"/>
    </source>
</evidence>
<sequence>MARTRGCAAARQMKPFLALLKRSDRQEAPPLRLVGMAGRLCQGLRQSPRGLKKLVEAMEQGRHWRRFLASLPVVQAGVAVRLQEKEFSAACHLLESCTVMEKEELLKLWNEIHYRQAMERRHARSLTPVQKYRCRKSPPCPPTAPPPSVLCRNPPPASLCPARAKSRYYSQDVRAILRRFAVEVTTHPSKKQREGLACETNLEPHRIYNWFANYRRRQGRKPKSREPGFPLGFEDKAASPRGCPGARIWQDGPATGQGERPLPTCKKEQRGHGHLSEGGFLRPTSFGQSEALGAPGPRAVSVGPLETIWESAAPDAGQAEAKPEADPNAVRDPAGPWPASLGAQKPLRPPSGSSATGPSSQSPPHGPWTRPGTAHKGIQCTLWSRAAACRCPCSCSRGSLNAREGGAAAAAGTGTACGERSLGLLAGGPPRTGGERADIEVEGLVRREQEQLAASQPFSSSQGDADQAQLHPATSRPRPEGSPALTSEQRWTFPGEETGGSCCREGQRRAFSAAWQPAFPWNGGSLGARHQTRPAENALELQDPESQPSFTDTLWAASLLCEFSSGSRP</sequence>
<dbReference type="GeneID" id="110081954"/>
<dbReference type="Gene3D" id="1.10.10.60">
    <property type="entry name" value="Homeodomain-like"/>
    <property type="match status" value="1"/>
</dbReference>
<keyword evidence="2 4" id="KW-0371">Homeobox</keyword>
<dbReference type="Pfam" id="PF05920">
    <property type="entry name" value="Homeobox_KN"/>
    <property type="match status" value="1"/>
</dbReference>
<dbReference type="PANTHER" id="PTHR10390:SF34">
    <property type="entry name" value="ANOMALOUS HOMEOBOX PROTEIN"/>
    <property type="match status" value="1"/>
</dbReference>
<dbReference type="InterPro" id="IPR008422">
    <property type="entry name" value="KN_HD"/>
</dbReference>
<feature type="region of interest" description="Disordered" evidence="5">
    <location>
        <begin position="314"/>
        <end position="373"/>
    </location>
</feature>
<dbReference type="InterPro" id="IPR009057">
    <property type="entry name" value="Homeodomain-like_sf"/>
</dbReference>
<dbReference type="InterPro" id="IPR001356">
    <property type="entry name" value="HD"/>
</dbReference>
<proteinExistence type="predicted"/>
<reference evidence="8" key="1">
    <citation type="submission" date="2025-08" db="UniProtKB">
        <authorList>
            <consortium name="RefSeq"/>
        </authorList>
    </citation>
    <scope>IDENTIFICATION</scope>
</reference>
<keyword evidence="7" id="KW-1185">Reference proteome</keyword>
<feature type="region of interest" description="Disordered" evidence="5">
    <location>
        <begin position="217"/>
        <end position="299"/>
    </location>
</feature>
<evidence type="ECO:0000259" key="6">
    <source>
        <dbReference type="PROSITE" id="PS50071"/>
    </source>
</evidence>
<feature type="compositionally biased region" description="Polar residues" evidence="5">
    <location>
        <begin position="452"/>
        <end position="464"/>
    </location>
</feature>
<feature type="compositionally biased region" description="Low complexity" evidence="5">
    <location>
        <begin position="350"/>
        <end position="363"/>
    </location>
</feature>
<name>A0ABM5F2N6_9SAUR</name>
<dbReference type="PROSITE" id="PS50071">
    <property type="entry name" value="HOMEOBOX_2"/>
    <property type="match status" value="1"/>
</dbReference>
<dbReference type="CDD" id="cd00086">
    <property type="entry name" value="homeodomain"/>
    <property type="match status" value="1"/>
</dbReference>
<evidence type="ECO:0000256" key="1">
    <source>
        <dbReference type="ARBA" id="ARBA00023125"/>
    </source>
</evidence>
<evidence type="ECO:0000256" key="5">
    <source>
        <dbReference type="SAM" id="MobiDB-lite"/>
    </source>
</evidence>
<organism evidence="7 8">
    <name type="scientific">Pogona vitticeps</name>
    <name type="common">central bearded dragon</name>
    <dbReference type="NCBI Taxonomy" id="103695"/>
    <lineage>
        <taxon>Eukaryota</taxon>
        <taxon>Metazoa</taxon>
        <taxon>Chordata</taxon>
        <taxon>Craniata</taxon>
        <taxon>Vertebrata</taxon>
        <taxon>Euteleostomi</taxon>
        <taxon>Lepidosauria</taxon>
        <taxon>Squamata</taxon>
        <taxon>Bifurcata</taxon>
        <taxon>Unidentata</taxon>
        <taxon>Episquamata</taxon>
        <taxon>Toxicofera</taxon>
        <taxon>Iguania</taxon>
        <taxon>Acrodonta</taxon>
        <taxon>Agamidae</taxon>
        <taxon>Amphibolurinae</taxon>
        <taxon>Pogona</taxon>
    </lineage>
</organism>
<dbReference type="Pfam" id="PF16878">
    <property type="entry name" value="SIX1_SD"/>
    <property type="match status" value="1"/>
</dbReference>
<feature type="DNA-binding region" description="Homeobox" evidence="4">
    <location>
        <begin position="165"/>
        <end position="222"/>
    </location>
</feature>
<keyword evidence="3 4" id="KW-0539">Nucleus</keyword>
<dbReference type="Proteomes" id="UP001652642">
    <property type="component" value="Chromosome 14"/>
</dbReference>